<reference evidence="1 2" key="1">
    <citation type="submission" date="2023-01" db="EMBL/GenBank/DDBJ databases">
        <title>Analysis of 21 Apiospora genomes using comparative genomics revels a genus with tremendous synthesis potential of carbohydrate active enzymes and secondary metabolites.</title>
        <authorList>
            <person name="Sorensen T."/>
        </authorList>
    </citation>
    <scope>NUCLEOTIDE SEQUENCE [LARGE SCALE GENOMIC DNA]</scope>
    <source>
        <strain evidence="1 2">CBS 114990</strain>
    </source>
</reference>
<comment type="caution">
    <text evidence="1">The sequence shown here is derived from an EMBL/GenBank/DDBJ whole genome shotgun (WGS) entry which is preliminary data.</text>
</comment>
<dbReference type="Gene3D" id="3.40.390.10">
    <property type="entry name" value="Collagenase (Catalytic Domain)"/>
    <property type="match status" value="1"/>
</dbReference>
<dbReference type="RefSeq" id="XP_066662863.1">
    <property type="nucleotide sequence ID" value="XM_066817171.1"/>
</dbReference>
<evidence type="ECO:0000313" key="2">
    <source>
        <dbReference type="Proteomes" id="UP001433268"/>
    </source>
</evidence>
<keyword evidence="2" id="KW-1185">Reference proteome</keyword>
<dbReference type="EMBL" id="JAQQWN010000009">
    <property type="protein sequence ID" value="KAK8066110.1"/>
    <property type="molecule type" value="Genomic_DNA"/>
</dbReference>
<accession>A0ABR1V779</accession>
<name>A0ABR1V779_9PEZI</name>
<sequence length="300" mass="31866">MLMCGGFFDSRPLTDASQMGLGKDELMYSREHILLHELMHLYNNGYYTGYDYKGKYDPLNDIQSTSRTKWANSKSPSPEFATLANADNYAWLGTAKYLQKFQSTTSRTRDGPSPGPDVGTSLNYLGFGDTDEVANTPDDACRALGQPATEDCYLVAPANDTSPVLLQQMACTTAPGGGGGGGSNTNTRRWCDLYTSYSCQVSIACDLAAGPTPQLTNADVARLFYANLRDPTQATCNPVAAAQTAAPPPDCAGFPANCPYGGSCGFPGDGRGCPSGDCAFPNRPAAATPARARPIRLRSS</sequence>
<dbReference type="InterPro" id="IPR024079">
    <property type="entry name" value="MetalloPept_cat_dom_sf"/>
</dbReference>
<proteinExistence type="predicted"/>
<protein>
    <submittedName>
        <fullName evidence="1">Uncharacterized protein</fullName>
    </submittedName>
</protein>
<gene>
    <name evidence="1" type="ORF">PG997_012857</name>
</gene>
<dbReference type="GeneID" id="92050231"/>
<organism evidence="1 2">
    <name type="scientific">Apiospora hydei</name>
    <dbReference type="NCBI Taxonomy" id="1337664"/>
    <lineage>
        <taxon>Eukaryota</taxon>
        <taxon>Fungi</taxon>
        <taxon>Dikarya</taxon>
        <taxon>Ascomycota</taxon>
        <taxon>Pezizomycotina</taxon>
        <taxon>Sordariomycetes</taxon>
        <taxon>Xylariomycetidae</taxon>
        <taxon>Amphisphaeriales</taxon>
        <taxon>Apiosporaceae</taxon>
        <taxon>Apiospora</taxon>
    </lineage>
</organism>
<dbReference type="Proteomes" id="UP001433268">
    <property type="component" value="Unassembled WGS sequence"/>
</dbReference>
<evidence type="ECO:0000313" key="1">
    <source>
        <dbReference type="EMBL" id="KAK8066110.1"/>
    </source>
</evidence>